<sequence length="43" mass="4566">MTTETVSVNKRRGGLRVLLMAGLGVQAWALVMGVGIIVLNIAR</sequence>
<name>A0ABT5HV03_9CAUL</name>
<accession>A0ABT5HV03</accession>
<dbReference type="RefSeq" id="WP_272748363.1">
    <property type="nucleotide sequence ID" value="NZ_JAQQKX010000008.1"/>
</dbReference>
<keyword evidence="3" id="KW-1185">Reference proteome</keyword>
<keyword evidence="1" id="KW-1133">Transmembrane helix</keyword>
<protein>
    <submittedName>
        <fullName evidence="2">Uncharacterized protein</fullName>
    </submittedName>
</protein>
<proteinExistence type="predicted"/>
<evidence type="ECO:0000313" key="2">
    <source>
        <dbReference type="EMBL" id="MDC7683906.1"/>
    </source>
</evidence>
<comment type="caution">
    <text evidence="2">The sequence shown here is derived from an EMBL/GenBank/DDBJ whole genome shotgun (WGS) entry which is preliminary data.</text>
</comment>
<feature type="transmembrane region" description="Helical" evidence="1">
    <location>
        <begin position="17"/>
        <end position="42"/>
    </location>
</feature>
<evidence type="ECO:0000256" key="1">
    <source>
        <dbReference type="SAM" id="Phobius"/>
    </source>
</evidence>
<gene>
    <name evidence="2" type="ORF">PQU92_11510</name>
</gene>
<keyword evidence="1" id="KW-0472">Membrane</keyword>
<dbReference type="EMBL" id="JAQQKX010000008">
    <property type="protein sequence ID" value="MDC7683906.1"/>
    <property type="molecule type" value="Genomic_DNA"/>
</dbReference>
<keyword evidence="1" id="KW-0812">Transmembrane</keyword>
<reference evidence="2 3" key="1">
    <citation type="submission" date="2023-01" db="EMBL/GenBank/DDBJ databases">
        <title>Novel species of the genus Asticcacaulis isolated from rivers.</title>
        <authorList>
            <person name="Lu H."/>
        </authorList>
    </citation>
    <scope>NUCLEOTIDE SEQUENCE [LARGE SCALE GENOMIC DNA]</scope>
    <source>
        <strain evidence="2 3">BYS171W</strain>
    </source>
</reference>
<dbReference type="Proteomes" id="UP001214854">
    <property type="component" value="Unassembled WGS sequence"/>
</dbReference>
<evidence type="ECO:0000313" key="3">
    <source>
        <dbReference type="Proteomes" id="UP001214854"/>
    </source>
</evidence>
<organism evidence="2 3">
    <name type="scientific">Asticcacaulis aquaticus</name>
    <dbReference type="NCBI Taxonomy" id="2984212"/>
    <lineage>
        <taxon>Bacteria</taxon>
        <taxon>Pseudomonadati</taxon>
        <taxon>Pseudomonadota</taxon>
        <taxon>Alphaproteobacteria</taxon>
        <taxon>Caulobacterales</taxon>
        <taxon>Caulobacteraceae</taxon>
        <taxon>Asticcacaulis</taxon>
    </lineage>
</organism>